<keyword evidence="2" id="KW-0012">Acyltransferase</keyword>
<keyword evidence="5" id="KW-1185">Reference proteome</keyword>
<gene>
    <name evidence="4" type="ORF">SAMN05444002_1843</name>
</gene>
<dbReference type="InterPro" id="IPR000182">
    <property type="entry name" value="GNAT_dom"/>
</dbReference>
<evidence type="ECO:0000259" key="3">
    <source>
        <dbReference type="PROSITE" id="PS51186"/>
    </source>
</evidence>
<feature type="domain" description="N-acetyltransferase" evidence="3">
    <location>
        <begin position="3"/>
        <end position="150"/>
    </location>
</feature>
<dbReference type="GO" id="GO:0005840">
    <property type="term" value="C:ribosome"/>
    <property type="evidence" value="ECO:0007669"/>
    <property type="project" value="UniProtKB-KW"/>
</dbReference>
<dbReference type="AlphaFoldDB" id="A0A1N6FPK9"/>
<name>A0A1N6FPK9_9RHOB</name>
<dbReference type="SUPFAM" id="SSF55729">
    <property type="entry name" value="Acyl-CoA N-acyltransferases (Nat)"/>
    <property type="match status" value="1"/>
</dbReference>
<dbReference type="PANTHER" id="PTHR43420">
    <property type="entry name" value="ACETYLTRANSFERASE"/>
    <property type="match status" value="1"/>
</dbReference>
<dbReference type="Proteomes" id="UP000184932">
    <property type="component" value="Unassembled WGS sequence"/>
</dbReference>
<dbReference type="Gene3D" id="3.40.630.30">
    <property type="match status" value="1"/>
</dbReference>
<sequence length="155" mass="17626">MSAQIHLATPDDAERVLSMVARFHEEFALDLSDEHRARAVLPLLEGHPLGAIYLIGPRRAPVGYICVCFGWAIEMGGIDGFIDEFWVRPSVRGRGIGMEALHKVMTALGEAGVFFMHLEVDREDDRAQRLYRRYGFEARERYFLMSMDLSKLPKA</sequence>
<evidence type="ECO:0000256" key="2">
    <source>
        <dbReference type="ARBA" id="ARBA00023315"/>
    </source>
</evidence>
<dbReference type="InterPro" id="IPR050680">
    <property type="entry name" value="YpeA/RimI_acetyltransf"/>
</dbReference>
<evidence type="ECO:0000256" key="1">
    <source>
        <dbReference type="ARBA" id="ARBA00022679"/>
    </source>
</evidence>
<evidence type="ECO:0000313" key="5">
    <source>
        <dbReference type="Proteomes" id="UP000184932"/>
    </source>
</evidence>
<dbReference type="RefSeq" id="WP_074255934.1">
    <property type="nucleotide sequence ID" value="NZ_FSRL01000001.1"/>
</dbReference>
<keyword evidence="4" id="KW-0689">Ribosomal protein</keyword>
<evidence type="ECO:0000313" key="4">
    <source>
        <dbReference type="EMBL" id="SIN97160.1"/>
    </source>
</evidence>
<accession>A0A1N6FPK9</accession>
<dbReference type="PROSITE" id="PS51186">
    <property type="entry name" value="GNAT"/>
    <property type="match status" value="1"/>
</dbReference>
<dbReference type="OrthoDB" id="9805924at2"/>
<dbReference type="STRING" id="1217970.SAMN05444002_1843"/>
<dbReference type="PANTHER" id="PTHR43420:SF44">
    <property type="entry name" value="ACETYLTRANSFERASE YPEA"/>
    <property type="match status" value="1"/>
</dbReference>
<protein>
    <submittedName>
        <fullName evidence="4">Ribosomal protein S18 acetylase RimI</fullName>
    </submittedName>
</protein>
<keyword evidence="1" id="KW-0808">Transferase</keyword>
<dbReference type="CDD" id="cd04301">
    <property type="entry name" value="NAT_SF"/>
    <property type="match status" value="1"/>
</dbReference>
<reference evidence="5" key="1">
    <citation type="submission" date="2016-11" db="EMBL/GenBank/DDBJ databases">
        <authorList>
            <person name="Varghese N."/>
            <person name="Submissions S."/>
        </authorList>
    </citation>
    <scope>NUCLEOTIDE SEQUENCE [LARGE SCALE GENOMIC DNA]</scope>
    <source>
        <strain evidence="5">DSM 29440</strain>
    </source>
</reference>
<dbReference type="EMBL" id="FSRL01000001">
    <property type="protein sequence ID" value="SIN97160.1"/>
    <property type="molecule type" value="Genomic_DNA"/>
</dbReference>
<proteinExistence type="predicted"/>
<dbReference type="Pfam" id="PF00583">
    <property type="entry name" value="Acetyltransf_1"/>
    <property type="match status" value="1"/>
</dbReference>
<dbReference type="GO" id="GO:0016747">
    <property type="term" value="F:acyltransferase activity, transferring groups other than amino-acyl groups"/>
    <property type="evidence" value="ECO:0007669"/>
    <property type="project" value="InterPro"/>
</dbReference>
<dbReference type="InterPro" id="IPR016181">
    <property type="entry name" value="Acyl_CoA_acyltransferase"/>
</dbReference>
<keyword evidence="4" id="KW-0687">Ribonucleoprotein</keyword>
<organism evidence="4 5">
    <name type="scientific">Vannielia litorea</name>
    <dbReference type="NCBI Taxonomy" id="1217970"/>
    <lineage>
        <taxon>Bacteria</taxon>
        <taxon>Pseudomonadati</taxon>
        <taxon>Pseudomonadota</taxon>
        <taxon>Alphaproteobacteria</taxon>
        <taxon>Rhodobacterales</taxon>
        <taxon>Paracoccaceae</taxon>
        <taxon>Vannielia</taxon>
    </lineage>
</organism>